<sequence>TNASGTWVSIAWNNGTGNATLSNSTSIFDSYNTTYWWSSNLSDGNGNWDNDTYSFTTRGTTTPPDGYTFAWNETLSQLCAYISDAEGDGMEYEIRQGGDVLESGGTHVYTNTTVNFTDTVNNSAHWENSKGSLALTATTEFTTSEYQNISSVNGSGVNTSGCSPAIWSHHNFSFDLSSYDVNDITNIDINWYGYAGYNTGGAKPKWYWDATMYVKKGSWGSGVNSTPTPYTGSPVNEWFNYSTDNTHIQSDGTLLVAVENTLTGECSRVYTDYIEIIITTISGGVGNGTYCTNNVS</sequence>
<feature type="non-terminal residue" evidence="1">
    <location>
        <position position="1"/>
    </location>
</feature>
<dbReference type="EMBL" id="BART01011570">
    <property type="protein sequence ID" value="GAG86764.1"/>
    <property type="molecule type" value="Genomic_DNA"/>
</dbReference>
<gene>
    <name evidence="1" type="ORF">S01H4_24583</name>
</gene>
<proteinExistence type="predicted"/>
<reference evidence="1" key="1">
    <citation type="journal article" date="2014" name="Front. Microbiol.">
        <title>High frequency of phylogenetically diverse reductive dehalogenase-homologous genes in deep subseafloor sedimentary metagenomes.</title>
        <authorList>
            <person name="Kawai M."/>
            <person name="Futagami T."/>
            <person name="Toyoda A."/>
            <person name="Takaki Y."/>
            <person name="Nishi S."/>
            <person name="Hori S."/>
            <person name="Arai W."/>
            <person name="Tsubouchi T."/>
            <person name="Morono Y."/>
            <person name="Uchiyama I."/>
            <person name="Ito T."/>
            <person name="Fujiyama A."/>
            <person name="Inagaki F."/>
            <person name="Takami H."/>
        </authorList>
    </citation>
    <scope>NUCLEOTIDE SEQUENCE</scope>
    <source>
        <strain evidence="1">Expedition CK06-06</strain>
    </source>
</reference>
<name>X1AUU2_9ZZZZ</name>
<accession>X1AUU2</accession>
<dbReference type="AlphaFoldDB" id="X1AUU2"/>
<evidence type="ECO:0000313" key="1">
    <source>
        <dbReference type="EMBL" id="GAG86764.1"/>
    </source>
</evidence>
<feature type="non-terminal residue" evidence="1">
    <location>
        <position position="296"/>
    </location>
</feature>
<protein>
    <submittedName>
        <fullName evidence="1">Uncharacterized protein</fullName>
    </submittedName>
</protein>
<organism evidence="1">
    <name type="scientific">marine sediment metagenome</name>
    <dbReference type="NCBI Taxonomy" id="412755"/>
    <lineage>
        <taxon>unclassified sequences</taxon>
        <taxon>metagenomes</taxon>
        <taxon>ecological metagenomes</taxon>
    </lineage>
</organism>
<comment type="caution">
    <text evidence="1">The sequence shown here is derived from an EMBL/GenBank/DDBJ whole genome shotgun (WGS) entry which is preliminary data.</text>
</comment>